<dbReference type="NCBIfam" id="TIGR00212">
    <property type="entry name" value="hemC"/>
    <property type="match status" value="1"/>
</dbReference>
<accession>A0ABV7WQC5</accession>
<protein>
    <recommendedName>
        <fullName evidence="8">Porphobilinogen deaminase</fullName>
        <shortName evidence="8">PBG</shortName>
        <ecNumber evidence="8">2.5.1.61</ecNumber>
    </recommendedName>
    <alternativeName>
        <fullName evidence="8">Hydroxymethylbilane synthase</fullName>
        <shortName evidence="8">HMBS</shortName>
    </alternativeName>
    <alternativeName>
        <fullName evidence="8">Pre-uroporphyrinogen synthase</fullName>
    </alternativeName>
</protein>
<evidence type="ECO:0000256" key="5">
    <source>
        <dbReference type="ARBA" id="ARBA00022679"/>
    </source>
</evidence>
<dbReference type="PROSITE" id="PS00533">
    <property type="entry name" value="PORPHOBILINOGEN_DEAM"/>
    <property type="match status" value="1"/>
</dbReference>
<comment type="pathway">
    <text evidence="2">Porphyrin-containing compound metabolism; protoporphyrin-IX biosynthesis; coproporphyrinogen-III from 5-aminolevulinate: step 2/4.</text>
</comment>
<dbReference type="Pfam" id="PF03900">
    <property type="entry name" value="Porphobil_deamC"/>
    <property type="match status" value="1"/>
</dbReference>
<dbReference type="EMBL" id="JBHRYN010000003">
    <property type="protein sequence ID" value="MFC3700165.1"/>
    <property type="molecule type" value="Genomic_DNA"/>
</dbReference>
<dbReference type="SUPFAM" id="SSF53850">
    <property type="entry name" value="Periplasmic binding protein-like II"/>
    <property type="match status" value="1"/>
</dbReference>
<evidence type="ECO:0000256" key="3">
    <source>
        <dbReference type="ARBA" id="ARBA00005638"/>
    </source>
</evidence>
<dbReference type="EC" id="2.5.1.61" evidence="8"/>
<comment type="catalytic activity">
    <reaction evidence="7 8">
        <text>4 porphobilinogen + H2O = hydroxymethylbilane + 4 NH4(+)</text>
        <dbReference type="Rhea" id="RHEA:13185"/>
        <dbReference type="ChEBI" id="CHEBI:15377"/>
        <dbReference type="ChEBI" id="CHEBI:28938"/>
        <dbReference type="ChEBI" id="CHEBI:57845"/>
        <dbReference type="ChEBI" id="CHEBI:58126"/>
        <dbReference type="EC" id="2.5.1.61"/>
    </reaction>
</comment>
<feature type="domain" description="Porphobilinogen deaminase N-terminal" evidence="9">
    <location>
        <begin position="5"/>
        <end position="212"/>
    </location>
</feature>
<feature type="modified residue" description="S-(dipyrrolylmethanemethyl)cysteine" evidence="8">
    <location>
        <position position="241"/>
    </location>
</feature>
<evidence type="ECO:0000313" key="11">
    <source>
        <dbReference type="EMBL" id="MFC3700165.1"/>
    </source>
</evidence>
<name>A0ABV7WQC5_9GAMM</name>
<dbReference type="Proteomes" id="UP001595710">
    <property type="component" value="Unassembled WGS sequence"/>
</dbReference>
<comment type="cofactor">
    <cofactor evidence="8">
        <name>dipyrromethane</name>
        <dbReference type="ChEBI" id="CHEBI:60342"/>
    </cofactor>
    <text evidence="8">Binds 1 dipyrromethane group covalently.</text>
</comment>
<dbReference type="PRINTS" id="PR00151">
    <property type="entry name" value="PORPHBDMNASE"/>
</dbReference>
<dbReference type="PIRSF" id="PIRSF001438">
    <property type="entry name" value="4pyrrol_synth_OHMeBilane_synth"/>
    <property type="match status" value="1"/>
</dbReference>
<proteinExistence type="inferred from homology"/>
<gene>
    <name evidence="8 11" type="primary">hemC</name>
    <name evidence="11" type="ORF">ACFOND_00825</name>
</gene>
<reference evidence="12" key="1">
    <citation type="journal article" date="2019" name="Int. J. Syst. Evol. Microbiol.">
        <title>The Global Catalogue of Microorganisms (GCM) 10K type strain sequencing project: providing services to taxonomists for standard genome sequencing and annotation.</title>
        <authorList>
            <consortium name="The Broad Institute Genomics Platform"/>
            <consortium name="The Broad Institute Genome Sequencing Center for Infectious Disease"/>
            <person name="Wu L."/>
            <person name="Ma J."/>
        </authorList>
    </citation>
    <scope>NUCLEOTIDE SEQUENCE [LARGE SCALE GENOMIC DNA]</scope>
    <source>
        <strain evidence="12">CECT 8288</strain>
    </source>
</reference>
<dbReference type="Gene3D" id="3.40.190.10">
    <property type="entry name" value="Periplasmic binding protein-like II"/>
    <property type="match status" value="2"/>
</dbReference>
<dbReference type="PANTHER" id="PTHR11557">
    <property type="entry name" value="PORPHOBILINOGEN DEAMINASE"/>
    <property type="match status" value="1"/>
</dbReference>
<evidence type="ECO:0000256" key="4">
    <source>
        <dbReference type="ARBA" id="ARBA00011245"/>
    </source>
</evidence>
<dbReference type="InterPro" id="IPR000860">
    <property type="entry name" value="HemC"/>
</dbReference>
<evidence type="ECO:0000259" key="9">
    <source>
        <dbReference type="Pfam" id="PF01379"/>
    </source>
</evidence>
<dbReference type="RefSeq" id="WP_290283282.1">
    <property type="nucleotide sequence ID" value="NZ_JAUFQI010000001.1"/>
</dbReference>
<dbReference type="InterPro" id="IPR022417">
    <property type="entry name" value="Porphobilin_deaminase_N"/>
</dbReference>
<evidence type="ECO:0000256" key="1">
    <source>
        <dbReference type="ARBA" id="ARBA00002869"/>
    </source>
</evidence>
<keyword evidence="6 8" id="KW-0627">Porphyrin biosynthesis</keyword>
<dbReference type="InterPro" id="IPR036803">
    <property type="entry name" value="Porphobilinogen_deaminase_C_sf"/>
</dbReference>
<keyword evidence="5 8" id="KW-0808">Transferase</keyword>
<keyword evidence="12" id="KW-1185">Reference proteome</keyword>
<comment type="caution">
    <text evidence="11">The sequence shown here is derived from an EMBL/GenBank/DDBJ whole genome shotgun (WGS) entry which is preliminary data.</text>
</comment>
<evidence type="ECO:0000259" key="10">
    <source>
        <dbReference type="Pfam" id="PF03900"/>
    </source>
</evidence>
<dbReference type="HAMAP" id="MF_00260">
    <property type="entry name" value="Porphobil_deam"/>
    <property type="match status" value="1"/>
</dbReference>
<dbReference type="GO" id="GO:0004418">
    <property type="term" value="F:hydroxymethylbilane synthase activity"/>
    <property type="evidence" value="ECO:0007669"/>
    <property type="project" value="UniProtKB-EC"/>
</dbReference>
<evidence type="ECO:0000256" key="8">
    <source>
        <dbReference type="HAMAP-Rule" id="MF_00260"/>
    </source>
</evidence>
<dbReference type="Pfam" id="PF01379">
    <property type="entry name" value="Porphobil_deam"/>
    <property type="match status" value="1"/>
</dbReference>
<dbReference type="Gene3D" id="3.30.160.40">
    <property type="entry name" value="Porphobilinogen deaminase, C-terminal domain"/>
    <property type="match status" value="1"/>
</dbReference>
<feature type="domain" description="Porphobilinogen deaminase C-terminal" evidence="10">
    <location>
        <begin position="226"/>
        <end position="302"/>
    </location>
</feature>
<comment type="subunit">
    <text evidence="4 8">Monomer.</text>
</comment>
<comment type="similarity">
    <text evidence="3 8">Belongs to the HMBS family.</text>
</comment>
<evidence type="ECO:0000313" key="12">
    <source>
        <dbReference type="Proteomes" id="UP001595710"/>
    </source>
</evidence>
<sequence>MTQHLRIATRNSPLALWQAEFVKDQLAHFHPNLQVELVPMTTIGDQRLDVTLSKVGGKGLFVKELEAAMLANKADIAVHSMKDVPMVLPEGFELAAICERENPFDAFVSNTYQSIDDLPQGAIVGTSSMRRQAQLLAKRPDLTINFLRGNVGTRLGKLDAGDYDAIILASAGLLRLGLKDRIAHSIDSEFILPAVGQGAVGIETREGDETVKALLKPLNHAPTELRLVCERAMNRTLNGSCDVPIAGYTELSEHSLSLQGRVGTVDGKTLLVAKSKVELIGDASNDLAAAETMGIAVAQDLFAQGADKILAELGK</sequence>
<comment type="miscellaneous">
    <text evidence="8">The porphobilinogen subunits are added to the dipyrromethane group.</text>
</comment>
<comment type="function">
    <text evidence="1 8">Tetrapolymerization of the monopyrrole PBG into the hydroxymethylbilane pre-uroporphyrinogen in several discrete steps.</text>
</comment>
<dbReference type="CDD" id="cd13646">
    <property type="entry name" value="PBP2_EcHMBS_like"/>
    <property type="match status" value="1"/>
</dbReference>
<dbReference type="InterPro" id="IPR022418">
    <property type="entry name" value="Porphobilinogen_deaminase_C"/>
</dbReference>
<evidence type="ECO:0000256" key="7">
    <source>
        <dbReference type="ARBA" id="ARBA00048169"/>
    </source>
</evidence>
<dbReference type="PANTHER" id="PTHR11557:SF0">
    <property type="entry name" value="PORPHOBILINOGEN DEAMINASE"/>
    <property type="match status" value="1"/>
</dbReference>
<dbReference type="SUPFAM" id="SSF54782">
    <property type="entry name" value="Porphobilinogen deaminase (hydroxymethylbilane synthase), C-terminal domain"/>
    <property type="match status" value="1"/>
</dbReference>
<dbReference type="InterPro" id="IPR022419">
    <property type="entry name" value="Porphobilin_deaminase_cofac_BS"/>
</dbReference>
<organism evidence="11 12">
    <name type="scientific">Reinekea marina</name>
    <dbReference type="NCBI Taxonomy" id="1310421"/>
    <lineage>
        <taxon>Bacteria</taxon>
        <taxon>Pseudomonadati</taxon>
        <taxon>Pseudomonadota</taxon>
        <taxon>Gammaproteobacteria</taxon>
        <taxon>Oceanospirillales</taxon>
        <taxon>Saccharospirillaceae</taxon>
        <taxon>Reinekea</taxon>
    </lineage>
</organism>
<evidence type="ECO:0000256" key="2">
    <source>
        <dbReference type="ARBA" id="ARBA00004735"/>
    </source>
</evidence>
<evidence type="ECO:0000256" key="6">
    <source>
        <dbReference type="ARBA" id="ARBA00023244"/>
    </source>
</evidence>